<proteinExistence type="predicted"/>
<evidence type="ECO:0000313" key="1">
    <source>
        <dbReference type="EMBL" id="VEN36965.1"/>
    </source>
</evidence>
<protein>
    <submittedName>
        <fullName evidence="1">Uncharacterized protein</fullName>
    </submittedName>
</protein>
<gene>
    <name evidence="1" type="ORF">CALMAC_LOCUS2377</name>
</gene>
<sequence>MFFQMCHHSLGCHVRGKTEAFTEEEREDGGSYIGLMDTFFKQNGLTGVLSARTATTASGVWGGRASSASSASCWCTRNATKR</sequence>
<accession>A0A653BNT4</accession>
<name>A0A653BNT4_CALMS</name>
<evidence type="ECO:0000313" key="2">
    <source>
        <dbReference type="Proteomes" id="UP000410492"/>
    </source>
</evidence>
<keyword evidence="2" id="KW-1185">Reference proteome</keyword>
<reference evidence="1 2" key="1">
    <citation type="submission" date="2019-01" db="EMBL/GenBank/DDBJ databases">
        <authorList>
            <person name="Sayadi A."/>
        </authorList>
    </citation>
    <scope>NUCLEOTIDE SEQUENCE [LARGE SCALE GENOMIC DNA]</scope>
</reference>
<dbReference type="AlphaFoldDB" id="A0A653BNT4"/>
<dbReference type="EMBL" id="CAACVG010002865">
    <property type="protein sequence ID" value="VEN36965.1"/>
    <property type="molecule type" value="Genomic_DNA"/>
</dbReference>
<dbReference type="OrthoDB" id="63267at2759"/>
<dbReference type="Proteomes" id="UP000410492">
    <property type="component" value="Unassembled WGS sequence"/>
</dbReference>
<organism evidence="1 2">
    <name type="scientific">Callosobruchus maculatus</name>
    <name type="common">Southern cowpea weevil</name>
    <name type="synonym">Pulse bruchid</name>
    <dbReference type="NCBI Taxonomy" id="64391"/>
    <lineage>
        <taxon>Eukaryota</taxon>
        <taxon>Metazoa</taxon>
        <taxon>Ecdysozoa</taxon>
        <taxon>Arthropoda</taxon>
        <taxon>Hexapoda</taxon>
        <taxon>Insecta</taxon>
        <taxon>Pterygota</taxon>
        <taxon>Neoptera</taxon>
        <taxon>Endopterygota</taxon>
        <taxon>Coleoptera</taxon>
        <taxon>Polyphaga</taxon>
        <taxon>Cucujiformia</taxon>
        <taxon>Chrysomeloidea</taxon>
        <taxon>Chrysomelidae</taxon>
        <taxon>Bruchinae</taxon>
        <taxon>Bruchini</taxon>
        <taxon>Callosobruchus</taxon>
    </lineage>
</organism>